<dbReference type="InterPro" id="IPR050264">
    <property type="entry name" value="Bact_CCA-adding_enz_type3_sf"/>
</dbReference>
<evidence type="ECO:0000313" key="12">
    <source>
        <dbReference type="Proteomes" id="UP000293550"/>
    </source>
</evidence>
<evidence type="ECO:0000256" key="6">
    <source>
        <dbReference type="ARBA" id="ARBA00022741"/>
    </source>
</evidence>
<evidence type="ECO:0000259" key="10">
    <source>
        <dbReference type="Pfam" id="PF12627"/>
    </source>
</evidence>
<dbReference type="GO" id="GO:0000049">
    <property type="term" value="F:tRNA binding"/>
    <property type="evidence" value="ECO:0007669"/>
    <property type="project" value="TreeGrafter"/>
</dbReference>
<keyword evidence="5" id="KW-0479">Metal-binding</keyword>
<dbReference type="Pfam" id="PF01743">
    <property type="entry name" value="PolyA_pol"/>
    <property type="match status" value="1"/>
</dbReference>
<keyword evidence="8" id="KW-0694">RNA-binding</keyword>
<organism evidence="11 12">
    <name type="scientific">Candidatus Finniella inopinata</name>
    <dbReference type="NCBI Taxonomy" id="1696036"/>
    <lineage>
        <taxon>Bacteria</taxon>
        <taxon>Pseudomonadati</taxon>
        <taxon>Pseudomonadota</taxon>
        <taxon>Alphaproteobacteria</taxon>
        <taxon>Holosporales</taxon>
        <taxon>Candidatus Paracaedibacteraceae</taxon>
        <taxon>Candidatus Finniella</taxon>
    </lineage>
</organism>
<keyword evidence="2 8" id="KW-0808">Transferase</keyword>
<gene>
    <name evidence="11" type="ORF">EQU50_07935</name>
</gene>
<evidence type="ECO:0000256" key="7">
    <source>
        <dbReference type="ARBA" id="ARBA00022842"/>
    </source>
</evidence>
<dbReference type="InterPro" id="IPR032828">
    <property type="entry name" value="PolyA_RNA-bd"/>
</dbReference>
<comment type="caution">
    <text evidence="11">The sequence shown here is derived from an EMBL/GenBank/DDBJ whole genome shotgun (WGS) entry which is preliminary data.</text>
</comment>
<keyword evidence="12" id="KW-1185">Reference proteome</keyword>
<dbReference type="PANTHER" id="PTHR46173:SF1">
    <property type="entry name" value="CCA TRNA NUCLEOTIDYLTRANSFERASE 1, MITOCHONDRIAL"/>
    <property type="match status" value="1"/>
</dbReference>
<reference evidence="11 12" key="1">
    <citation type="submission" date="2018-10" db="EMBL/GenBank/DDBJ databases">
        <title>An updated phylogeny of the Alphaproteobacteria reveals that the parasitic Rickettsiales and Holosporales have independent origins.</title>
        <authorList>
            <person name="Munoz-Gomez S.A."/>
            <person name="Hess S."/>
            <person name="Burger G."/>
            <person name="Lang B.F."/>
            <person name="Susko E."/>
            <person name="Slamovits C.H."/>
            <person name="Roger A.J."/>
        </authorList>
    </citation>
    <scope>NUCLEOTIDE SEQUENCE [LARGE SCALE GENOMIC DNA]</scope>
    <source>
        <strain evidence="11">HOLO01</strain>
    </source>
</reference>
<evidence type="ECO:0000256" key="3">
    <source>
        <dbReference type="ARBA" id="ARBA00022694"/>
    </source>
</evidence>
<dbReference type="CDD" id="cd05398">
    <property type="entry name" value="NT_ClassII-CCAase"/>
    <property type="match status" value="1"/>
</dbReference>
<dbReference type="GO" id="GO:0008033">
    <property type="term" value="P:tRNA processing"/>
    <property type="evidence" value="ECO:0007669"/>
    <property type="project" value="UniProtKB-KW"/>
</dbReference>
<keyword evidence="6" id="KW-0547">Nucleotide-binding</keyword>
<feature type="domain" description="Poly A polymerase head" evidence="9">
    <location>
        <begin position="33"/>
        <end position="155"/>
    </location>
</feature>
<dbReference type="RefSeq" id="WP_165380403.1">
    <property type="nucleotide sequence ID" value="NZ_SCFB01000022.1"/>
</dbReference>
<evidence type="ECO:0000256" key="4">
    <source>
        <dbReference type="ARBA" id="ARBA00022695"/>
    </source>
</evidence>
<dbReference type="EMBL" id="SCFB01000022">
    <property type="protein sequence ID" value="RZI45203.1"/>
    <property type="molecule type" value="Genomic_DNA"/>
</dbReference>
<dbReference type="Proteomes" id="UP000293550">
    <property type="component" value="Unassembled WGS sequence"/>
</dbReference>
<evidence type="ECO:0000256" key="2">
    <source>
        <dbReference type="ARBA" id="ARBA00022679"/>
    </source>
</evidence>
<dbReference type="SUPFAM" id="SSF81301">
    <property type="entry name" value="Nucleotidyltransferase"/>
    <property type="match status" value="1"/>
</dbReference>
<dbReference type="GO" id="GO:0016779">
    <property type="term" value="F:nucleotidyltransferase activity"/>
    <property type="evidence" value="ECO:0007669"/>
    <property type="project" value="UniProtKB-KW"/>
</dbReference>
<dbReference type="GO" id="GO:0046872">
    <property type="term" value="F:metal ion binding"/>
    <property type="evidence" value="ECO:0007669"/>
    <property type="project" value="UniProtKB-KW"/>
</dbReference>
<keyword evidence="3" id="KW-0819">tRNA processing</keyword>
<dbReference type="AlphaFoldDB" id="A0A4Q7DEU7"/>
<evidence type="ECO:0000256" key="1">
    <source>
        <dbReference type="ARBA" id="ARBA00001946"/>
    </source>
</evidence>
<dbReference type="Pfam" id="PF12627">
    <property type="entry name" value="PolyA_pol_RNAbd"/>
    <property type="match status" value="1"/>
</dbReference>
<evidence type="ECO:0000259" key="9">
    <source>
        <dbReference type="Pfam" id="PF01743"/>
    </source>
</evidence>
<dbReference type="GO" id="GO:0000166">
    <property type="term" value="F:nucleotide binding"/>
    <property type="evidence" value="ECO:0007669"/>
    <property type="project" value="UniProtKB-KW"/>
</dbReference>
<protein>
    <submittedName>
        <fullName evidence="11">CCA tRNA nucleotidyltransferase</fullName>
    </submittedName>
</protein>
<keyword evidence="7" id="KW-0460">Magnesium</keyword>
<feature type="domain" description="tRNA nucleotidyltransferase/poly(A) polymerase RNA and SrmB- binding" evidence="10">
    <location>
        <begin position="198"/>
        <end position="236"/>
    </location>
</feature>
<dbReference type="Gene3D" id="1.10.3090.10">
    <property type="entry name" value="cca-adding enzyme, domain 2"/>
    <property type="match status" value="1"/>
</dbReference>
<comment type="cofactor">
    <cofactor evidence="1">
        <name>Mg(2+)</name>
        <dbReference type="ChEBI" id="CHEBI:18420"/>
    </cofactor>
</comment>
<name>A0A4Q7DEU7_9PROT</name>
<dbReference type="Gene3D" id="3.30.460.10">
    <property type="entry name" value="Beta Polymerase, domain 2"/>
    <property type="match status" value="1"/>
</dbReference>
<accession>A0A4Q7DEU7</accession>
<dbReference type="InterPro" id="IPR002646">
    <property type="entry name" value="PolA_pol_head_dom"/>
</dbReference>
<evidence type="ECO:0000256" key="8">
    <source>
        <dbReference type="RuleBase" id="RU003953"/>
    </source>
</evidence>
<evidence type="ECO:0000313" key="11">
    <source>
        <dbReference type="EMBL" id="RZI45203.1"/>
    </source>
</evidence>
<comment type="similarity">
    <text evidence="8">Belongs to the tRNA nucleotidyltransferase/poly(A) polymerase family.</text>
</comment>
<sequence>MGVINDALIKLTRMLLNQPAIQTLFKVLKPFDARLVGGCVRDSLLGLKSIDIDVAVAAPPEQISQHLRQQGIKVIPTGIEFGTITAVIHHQGFQITSLRQDVKTDGRHAQVSFGTDWVEDAKRRDFTMNALSLDAQGTLYDYFEGEADLKAGIIRFIGDADQRIREDYLRILRYYRFLAYFGKGDPAPIPALHNLRVGLKQLSVERVQQEILKLLAAPHPEQALALMQNDDIFQVLYDQPVDLSFLQRLFEIERMWKLTPEPLRRLWALFQSKASGFYETYFRISHTQLGFLKQMNLWIKKTDRRWVLYKQGYGFFESWCVLKDDLNPDHIRANLEWAKTQPPLIFPLKGQDLLSQGIPAGPEMGRLLACCEQWWVENDFNPDQQECLAYCGTIRDF</sequence>
<dbReference type="SUPFAM" id="SSF81891">
    <property type="entry name" value="Poly A polymerase C-terminal region-like"/>
    <property type="match status" value="1"/>
</dbReference>
<dbReference type="InterPro" id="IPR043519">
    <property type="entry name" value="NT_sf"/>
</dbReference>
<evidence type="ECO:0000256" key="5">
    <source>
        <dbReference type="ARBA" id="ARBA00022723"/>
    </source>
</evidence>
<proteinExistence type="inferred from homology"/>
<dbReference type="PANTHER" id="PTHR46173">
    <property type="entry name" value="CCA TRNA NUCLEOTIDYLTRANSFERASE 1, MITOCHONDRIAL"/>
    <property type="match status" value="1"/>
</dbReference>
<keyword evidence="4" id="KW-0548">Nucleotidyltransferase</keyword>